<dbReference type="AlphaFoldDB" id="A0AAV7EYU6"/>
<dbReference type="PANTHER" id="PTHR46740">
    <property type="entry name" value="PROTEIN DYAD"/>
    <property type="match status" value="1"/>
</dbReference>
<feature type="compositionally biased region" description="Polar residues" evidence="1">
    <location>
        <begin position="503"/>
        <end position="519"/>
    </location>
</feature>
<dbReference type="PANTHER" id="PTHR46740:SF2">
    <property type="entry name" value="PROTEIN DYAD"/>
    <property type="match status" value="1"/>
</dbReference>
<feature type="domain" description="PTC1-like winged helix-turn-helix" evidence="2">
    <location>
        <begin position="193"/>
        <end position="275"/>
    </location>
</feature>
<feature type="domain" description="PTC1-like winged helix-turn-helix" evidence="2">
    <location>
        <begin position="533"/>
        <end position="615"/>
    </location>
</feature>
<sequence length="913" mass="104326">MPAATLSAHPSSRECDEVPSGHKRKLLLHPLLDEQFIMGTNLGERSLCQQVSSLEFVQLDNLWVDPPEPPLIEPEALPTESARDTRRLGLLCAGLQHWGARKKVHYLGRQSEKLSNMVIREVQPAFSSTNVKAEPLDKEEVHFEKPNVILLEPVGEKHLRKRERKSTFKERKRKKSKVDSENTRNAANILKLRWSKQRYHAAELKLLDVVRAKGAVPGKPILRPDLRLEARKYISDTGLLDHLLKHMAGKVDVERGERLRRRHNADGMMEYWLENADLVELRRQAGVKDPYWVPPPGWKLGDNPYHDSETSSELKQLKDGMCSMKRCLEQLLSEELVSERRDNALVINKRSKEICWTNQSCISSKNNCSKERYSWAKQKLFDVIREKCAILGKPISKSALTLAAREHIADSGLVNYLLKVMVGEVNEERGDRLCQCRNSDGFIEYWLENVNMDDFLSLPKSAESQDSMIARKLRQLVEGLGSMKKYLDQLLSMNHDNEDGDNALSSIEGSQTDPESVNSLEMGCSKRRGNTARWSKERYEWAEHKLLEIMKEKEAFLGRPILRPDLRSEARKHIGDTGLLDHLLKHMAGKVEKDIGMRFCRRHNADGAMEYWLEDADLIERRRQAGVKDPHWVPPPGWKPGDCPYLDSEIARMVKELKEELIYMSRYLEQILSGKNGVEGGMDNLNLGVISLTNPGSSEFFEMCMKSSSLSKNSWLKERYNWAEEKLLSIVRNEGTVSGKPIPGPILKFKAYKCILDVFLVDYLLKHSAGRVYPQTGERLCQQCNSDGVLEFWLERADQVEFQGHPGIEEQMSASGWSSTEYSYCDEGAFFKLEQLMEESDNMKRYLDYLLETMQASEAGDNNLQFTKCSQSDPESTTSLEAIPTGVLQNVDGTCKNPKYRIHTNYAQSENSF</sequence>
<dbReference type="Proteomes" id="UP000825729">
    <property type="component" value="Unassembled WGS sequence"/>
</dbReference>
<dbReference type="GO" id="GO:0051177">
    <property type="term" value="P:meiotic sister chromatid cohesion"/>
    <property type="evidence" value="ECO:0007669"/>
    <property type="project" value="InterPro"/>
</dbReference>
<dbReference type="EMBL" id="JAINDJ010000003">
    <property type="protein sequence ID" value="KAG9452761.1"/>
    <property type="molecule type" value="Genomic_DNA"/>
</dbReference>
<feature type="domain" description="PTC1-like winged helix-turn-helix" evidence="2">
    <location>
        <begin position="715"/>
        <end position="796"/>
    </location>
</feature>
<evidence type="ECO:0000313" key="3">
    <source>
        <dbReference type="EMBL" id="KAG9452761.1"/>
    </source>
</evidence>
<dbReference type="Pfam" id="PF25874">
    <property type="entry name" value="WHD_plant_repro"/>
    <property type="match status" value="4"/>
</dbReference>
<organism evidence="3 4">
    <name type="scientific">Aristolochia fimbriata</name>
    <name type="common">White veined hardy Dutchman's pipe vine</name>
    <dbReference type="NCBI Taxonomy" id="158543"/>
    <lineage>
        <taxon>Eukaryota</taxon>
        <taxon>Viridiplantae</taxon>
        <taxon>Streptophyta</taxon>
        <taxon>Embryophyta</taxon>
        <taxon>Tracheophyta</taxon>
        <taxon>Spermatophyta</taxon>
        <taxon>Magnoliopsida</taxon>
        <taxon>Magnoliidae</taxon>
        <taxon>Piperales</taxon>
        <taxon>Aristolochiaceae</taxon>
        <taxon>Aristolochia</taxon>
    </lineage>
</organism>
<comment type="caution">
    <text evidence="3">The sequence shown here is derived from an EMBL/GenBank/DDBJ whole genome shotgun (WGS) entry which is preliminary data.</text>
</comment>
<name>A0AAV7EYU6_ARIFI</name>
<dbReference type="InterPro" id="IPR044221">
    <property type="entry name" value="DYAD/AMEIOTIC1"/>
</dbReference>
<reference evidence="3 4" key="1">
    <citation type="submission" date="2021-07" db="EMBL/GenBank/DDBJ databases">
        <title>The Aristolochia fimbriata genome: insights into angiosperm evolution, floral development and chemical biosynthesis.</title>
        <authorList>
            <person name="Jiao Y."/>
        </authorList>
    </citation>
    <scope>NUCLEOTIDE SEQUENCE [LARGE SCALE GENOMIC DNA]</scope>
    <source>
        <strain evidence="3">IBCAS-2021</strain>
        <tissue evidence="3">Leaf</tissue>
    </source>
</reference>
<feature type="region of interest" description="Disordered" evidence="1">
    <location>
        <begin position="161"/>
        <end position="181"/>
    </location>
</feature>
<evidence type="ECO:0000259" key="2">
    <source>
        <dbReference type="Pfam" id="PF25874"/>
    </source>
</evidence>
<proteinExistence type="predicted"/>
<feature type="region of interest" description="Disordered" evidence="1">
    <location>
        <begin position="501"/>
        <end position="522"/>
    </location>
</feature>
<evidence type="ECO:0000313" key="4">
    <source>
        <dbReference type="Proteomes" id="UP000825729"/>
    </source>
</evidence>
<dbReference type="GO" id="GO:0007131">
    <property type="term" value="P:reciprocal meiotic recombination"/>
    <property type="evidence" value="ECO:0007669"/>
    <property type="project" value="InterPro"/>
</dbReference>
<dbReference type="InterPro" id="IPR059080">
    <property type="entry name" value="WHD_PTC1"/>
</dbReference>
<keyword evidence="4" id="KW-1185">Reference proteome</keyword>
<evidence type="ECO:0000256" key="1">
    <source>
        <dbReference type="SAM" id="MobiDB-lite"/>
    </source>
</evidence>
<feature type="domain" description="PTC1-like winged helix-turn-helix" evidence="2">
    <location>
        <begin position="369"/>
        <end position="449"/>
    </location>
</feature>
<feature type="compositionally biased region" description="Basic residues" evidence="1">
    <location>
        <begin position="161"/>
        <end position="176"/>
    </location>
</feature>
<accession>A0AAV7EYU6</accession>
<gene>
    <name evidence="3" type="ORF">H6P81_005665</name>
</gene>
<protein>
    <recommendedName>
        <fullName evidence="2">PTC1-like winged helix-turn-helix domain-containing protein</fullName>
    </recommendedName>
</protein>